<evidence type="ECO:0000313" key="2">
    <source>
        <dbReference type="Proteomes" id="UP000611640"/>
    </source>
</evidence>
<reference evidence="1 2" key="1">
    <citation type="submission" date="2020-08" db="EMBL/GenBank/DDBJ databases">
        <title>Whole genome shotgun sequence of Actinocatenispora thailandica NBRC 105041.</title>
        <authorList>
            <person name="Komaki H."/>
            <person name="Tamura T."/>
        </authorList>
    </citation>
    <scope>NUCLEOTIDE SEQUENCE [LARGE SCALE GENOMIC DNA]</scope>
    <source>
        <strain evidence="1 2">NBRC 105041</strain>
    </source>
</reference>
<dbReference type="AlphaFoldDB" id="A0A7R7DV52"/>
<evidence type="ECO:0008006" key="3">
    <source>
        <dbReference type="Google" id="ProtNLM"/>
    </source>
</evidence>
<dbReference type="RefSeq" id="WP_203964462.1">
    <property type="nucleotide sequence ID" value="NZ_AP023355.1"/>
</dbReference>
<sequence>MSAVPELQLRQIARWCDRRVPNQLRDQVRVEYRLRGRNITIVECRPPFMPELGPDWTETRVAQLRYAPPPPDGGEWTLHWSDSHNRWHPAPEVPAASGPGPLLATIESNPHGVFWG</sequence>
<dbReference type="KEGG" id="atl:Athai_59310"/>
<evidence type="ECO:0000313" key="1">
    <source>
        <dbReference type="EMBL" id="BCJ38428.1"/>
    </source>
</evidence>
<name>A0A7R7DV52_9ACTN</name>
<dbReference type="EMBL" id="AP023355">
    <property type="protein sequence ID" value="BCJ38428.1"/>
    <property type="molecule type" value="Genomic_DNA"/>
</dbReference>
<dbReference type="Proteomes" id="UP000611640">
    <property type="component" value="Chromosome"/>
</dbReference>
<keyword evidence="2" id="KW-1185">Reference proteome</keyword>
<dbReference type="Pfam" id="PF11225">
    <property type="entry name" value="DUF3024"/>
    <property type="match status" value="1"/>
</dbReference>
<organism evidence="1 2">
    <name type="scientific">Actinocatenispora thailandica</name>
    <dbReference type="NCBI Taxonomy" id="227318"/>
    <lineage>
        <taxon>Bacteria</taxon>
        <taxon>Bacillati</taxon>
        <taxon>Actinomycetota</taxon>
        <taxon>Actinomycetes</taxon>
        <taxon>Micromonosporales</taxon>
        <taxon>Micromonosporaceae</taxon>
        <taxon>Actinocatenispora</taxon>
    </lineage>
</organism>
<protein>
    <recommendedName>
        <fullName evidence="3">DUF3024 domain-containing protein</fullName>
    </recommendedName>
</protein>
<gene>
    <name evidence="1" type="ORF">Athai_59310</name>
</gene>
<proteinExistence type="predicted"/>
<dbReference type="InterPro" id="IPR021388">
    <property type="entry name" value="DUF3024"/>
</dbReference>
<accession>A0A7R7DV52</accession>